<keyword evidence="4" id="KW-0812">Transmembrane</keyword>
<feature type="domain" description="PAS" evidence="5">
    <location>
        <begin position="216"/>
        <end position="258"/>
    </location>
</feature>
<keyword evidence="7" id="KW-0548">Nucleotidyltransferase</keyword>
<dbReference type="InterPro" id="IPR000014">
    <property type="entry name" value="PAS"/>
</dbReference>
<dbReference type="Proteomes" id="UP001058602">
    <property type="component" value="Chromosome 1"/>
</dbReference>
<gene>
    <name evidence="7" type="ORF">NP165_01960</name>
</gene>
<evidence type="ECO:0000256" key="3">
    <source>
        <dbReference type="SAM" id="MobiDB-lite"/>
    </source>
</evidence>
<feature type="transmembrane region" description="Helical" evidence="4">
    <location>
        <begin position="191"/>
        <end position="210"/>
    </location>
</feature>
<dbReference type="SMART" id="SM00267">
    <property type="entry name" value="GGDEF"/>
    <property type="match status" value="1"/>
</dbReference>
<evidence type="ECO:0000313" key="8">
    <source>
        <dbReference type="Proteomes" id="UP001058602"/>
    </source>
</evidence>
<dbReference type="SUPFAM" id="SSF55785">
    <property type="entry name" value="PYP-like sensor domain (PAS domain)"/>
    <property type="match status" value="1"/>
</dbReference>
<dbReference type="PANTHER" id="PTHR45138:SF9">
    <property type="entry name" value="DIGUANYLATE CYCLASE DGCM-RELATED"/>
    <property type="match status" value="1"/>
</dbReference>
<dbReference type="Gene3D" id="3.30.450.20">
    <property type="entry name" value="PAS domain"/>
    <property type="match status" value="1"/>
</dbReference>
<dbReference type="InterPro" id="IPR013767">
    <property type="entry name" value="PAS_fold"/>
</dbReference>
<organism evidence="7 8">
    <name type="scientific">Vibrio japonicus</name>
    <dbReference type="NCBI Taxonomy" id="1824638"/>
    <lineage>
        <taxon>Bacteria</taxon>
        <taxon>Pseudomonadati</taxon>
        <taxon>Pseudomonadota</taxon>
        <taxon>Gammaproteobacteria</taxon>
        <taxon>Vibrionales</taxon>
        <taxon>Vibrionaceae</taxon>
        <taxon>Vibrio</taxon>
    </lineage>
</organism>
<dbReference type="InterPro" id="IPR029787">
    <property type="entry name" value="Nucleotide_cyclase"/>
</dbReference>
<dbReference type="InterPro" id="IPR000160">
    <property type="entry name" value="GGDEF_dom"/>
</dbReference>
<dbReference type="GO" id="GO:0052621">
    <property type="term" value="F:diguanylate cyclase activity"/>
    <property type="evidence" value="ECO:0007669"/>
    <property type="project" value="UniProtKB-EC"/>
</dbReference>
<feature type="region of interest" description="Disordered" evidence="3">
    <location>
        <begin position="490"/>
        <end position="512"/>
    </location>
</feature>
<dbReference type="PROSITE" id="PS50887">
    <property type="entry name" value="GGDEF"/>
    <property type="match status" value="1"/>
</dbReference>
<evidence type="ECO:0000313" key="7">
    <source>
        <dbReference type="EMBL" id="UUM30950.1"/>
    </source>
</evidence>
<evidence type="ECO:0000256" key="1">
    <source>
        <dbReference type="ARBA" id="ARBA00012528"/>
    </source>
</evidence>
<feature type="compositionally biased region" description="Basic and acidic residues" evidence="3">
    <location>
        <begin position="502"/>
        <end position="512"/>
    </location>
</feature>
<evidence type="ECO:0000256" key="4">
    <source>
        <dbReference type="SAM" id="Phobius"/>
    </source>
</evidence>
<dbReference type="CDD" id="cd01949">
    <property type="entry name" value="GGDEF"/>
    <property type="match status" value="1"/>
</dbReference>
<dbReference type="SUPFAM" id="SSF55073">
    <property type="entry name" value="Nucleotide cyclase"/>
    <property type="match status" value="1"/>
</dbReference>
<accession>A0ABY5LME5</accession>
<dbReference type="RefSeq" id="WP_257084677.1">
    <property type="nucleotide sequence ID" value="NZ_CP102096.1"/>
</dbReference>
<dbReference type="EC" id="2.7.7.65" evidence="1"/>
<evidence type="ECO:0000259" key="6">
    <source>
        <dbReference type="PROSITE" id="PS50887"/>
    </source>
</evidence>
<keyword evidence="4" id="KW-0472">Membrane</keyword>
<feature type="domain" description="GGDEF" evidence="6">
    <location>
        <begin position="372"/>
        <end position="502"/>
    </location>
</feature>
<dbReference type="PANTHER" id="PTHR45138">
    <property type="entry name" value="REGULATORY COMPONENTS OF SENSORY TRANSDUCTION SYSTEM"/>
    <property type="match status" value="1"/>
</dbReference>
<comment type="catalytic activity">
    <reaction evidence="2">
        <text>2 GTP = 3',3'-c-di-GMP + 2 diphosphate</text>
        <dbReference type="Rhea" id="RHEA:24898"/>
        <dbReference type="ChEBI" id="CHEBI:33019"/>
        <dbReference type="ChEBI" id="CHEBI:37565"/>
        <dbReference type="ChEBI" id="CHEBI:58805"/>
        <dbReference type="EC" id="2.7.7.65"/>
    </reaction>
</comment>
<dbReference type="SMART" id="SM00091">
    <property type="entry name" value="PAS"/>
    <property type="match status" value="1"/>
</dbReference>
<dbReference type="InterPro" id="IPR043128">
    <property type="entry name" value="Rev_trsase/Diguanyl_cyclase"/>
</dbReference>
<sequence>MLKTADYKRSLFFTVVLAVIVNALLVLYVVKQTESISQMEDLMYNKSPQEFAVNQKLTEIERQLGYLGFIHHFKNYVIRRDIQYFHEASGKYQLLTFQLNELEELVDSSSIQEEIEVLRSTLDEYFHKLMLAKEEYTSLSVEELDRIVKVDDAAAGQALLAIQRSLIPKREEIISSSRTQLEHMHQYMWEFNFFLLPTILVTTLFIIATLKRSTYLSQELEQIVDISPDAILYLNKGGEILRANKRASVLFGYTQSEFSRLVIEDLVTSPLRSKHSEYQQLFHQKEPSNEMGNKFRPIQGVSKDGQTLELTIAITSALIVDKPRTVCVIKDMQAHNYLKQEAEQDHLTHLYNRRAIDHLLFRELCRSKKISTDLSILLIDLDNFKNINDEFGHAFGDKTLVKVASFLRANTRNYDILGRWGGDEFILICPNLRESHSVAYAERLLDGFQKTTIAHGGLGLSIGIATNSKHQQYDEKSIFDAADKALYTSKKRGKSQATHINDVGKHDVRRNA</sequence>
<keyword evidence="8" id="KW-1185">Reference proteome</keyword>
<name>A0ABY5LME5_9VIBR</name>
<evidence type="ECO:0000259" key="5">
    <source>
        <dbReference type="PROSITE" id="PS50112"/>
    </source>
</evidence>
<feature type="transmembrane region" description="Helical" evidence="4">
    <location>
        <begin position="12"/>
        <end position="30"/>
    </location>
</feature>
<dbReference type="Pfam" id="PF00990">
    <property type="entry name" value="GGDEF"/>
    <property type="match status" value="1"/>
</dbReference>
<dbReference type="NCBIfam" id="TIGR00254">
    <property type="entry name" value="GGDEF"/>
    <property type="match status" value="1"/>
</dbReference>
<dbReference type="PROSITE" id="PS50112">
    <property type="entry name" value="PAS"/>
    <property type="match status" value="1"/>
</dbReference>
<protein>
    <recommendedName>
        <fullName evidence="1">diguanylate cyclase</fullName>
        <ecNumber evidence="1">2.7.7.65</ecNumber>
    </recommendedName>
</protein>
<dbReference type="InterPro" id="IPR035965">
    <property type="entry name" value="PAS-like_dom_sf"/>
</dbReference>
<reference evidence="7" key="1">
    <citation type="submission" date="2022-07" db="EMBL/GenBank/DDBJ databases">
        <title>Complete genome of Vibrio japonicus strain JCM 31412T and phylogenomic assessment of the Nereis clade of the genus Vibrio.</title>
        <authorList>
            <person name="Shlafstein M.D."/>
            <person name="Emsley S.A."/>
            <person name="Ushijima B."/>
            <person name="Videau P."/>
            <person name="Saw J.H."/>
        </authorList>
    </citation>
    <scope>NUCLEOTIDE SEQUENCE</scope>
    <source>
        <strain evidence="7">JCM 31412</strain>
    </source>
</reference>
<proteinExistence type="predicted"/>
<dbReference type="Pfam" id="PF00989">
    <property type="entry name" value="PAS"/>
    <property type="match status" value="1"/>
</dbReference>
<evidence type="ECO:0000256" key="2">
    <source>
        <dbReference type="ARBA" id="ARBA00034247"/>
    </source>
</evidence>
<keyword evidence="7" id="KW-0808">Transferase</keyword>
<keyword evidence="4" id="KW-1133">Transmembrane helix</keyword>
<dbReference type="InterPro" id="IPR050469">
    <property type="entry name" value="Diguanylate_Cyclase"/>
</dbReference>
<dbReference type="CDD" id="cd00130">
    <property type="entry name" value="PAS"/>
    <property type="match status" value="1"/>
</dbReference>
<dbReference type="NCBIfam" id="TIGR00229">
    <property type="entry name" value="sensory_box"/>
    <property type="match status" value="1"/>
</dbReference>
<dbReference type="Gene3D" id="3.30.70.270">
    <property type="match status" value="1"/>
</dbReference>
<dbReference type="EMBL" id="CP102096">
    <property type="protein sequence ID" value="UUM30950.1"/>
    <property type="molecule type" value="Genomic_DNA"/>
</dbReference>